<reference evidence="2 3" key="1">
    <citation type="submission" date="2021-02" db="EMBL/GenBank/DDBJ databases">
        <title>Porcisia hertigi Genome sequencing and assembly.</title>
        <authorList>
            <person name="Almutairi H."/>
            <person name="Gatherer D."/>
        </authorList>
    </citation>
    <scope>NUCLEOTIDE SEQUENCE [LARGE SCALE GENOMIC DNA]</scope>
    <source>
        <strain evidence="2 3">C119</strain>
    </source>
</reference>
<dbReference type="AlphaFoldDB" id="A0A836IGH7"/>
<comment type="caution">
    <text evidence="2">The sequence shown here is derived from an EMBL/GenBank/DDBJ whole genome shotgun (WGS) entry which is preliminary data.</text>
</comment>
<dbReference type="GeneID" id="94287948"/>
<dbReference type="Gene3D" id="1.20.920.20">
    <property type="match status" value="1"/>
</dbReference>
<dbReference type="RefSeq" id="XP_067754028.1">
    <property type="nucleotide sequence ID" value="XM_067897871.1"/>
</dbReference>
<feature type="coiled-coil region" evidence="1">
    <location>
        <begin position="56"/>
        <end position="83"/>
    </location>
</feature>
<protein>
    <submittedName>
        <fullName evidence="2">Uncharacterized protein</fullName>
    </submittedName>
</protein>
<sequence>MSSITDKVIAYRLPQDGAEGEAYGVCLRRQENTLRVIVLQEGESNEEALKLGLQRLSDEDAVVNSLEDRYQCLQSQLSEEHSATKPKSCLSQETLLRWAIHHLERTKESEWTLLSQPRRPSVVVSAVGCTVASIVADNKLVSSTWSDAQKLLCSGEELVRQLRQASEKRMDRSLYDFIERTYLSNSTLFYSSVSQESPLLGLLHKWITAFMDYQHARYMRNSEVELQRQITDCQRSLRLARERRCLLANQADLIKRGNCYRRTKTVRSVPVEHVLYLVIAEKVTTRQFLFKERVPREFLEEVLAKPFARPYNYRHDFKGMHSRPSPFSASGVDHANRILASALTSPAPKAESAQAGACVNGLDMQHPRTSIDEGDNVDGLETCHSVALSSTDDLGELDVNTHIVRATKVTPGWGSCASSSDGKAVVGRTIIATSTATNAVAVSSTIRAEKQTGADLPSPAPSALSVSDNPQHVLAEVKNHFESVQETLLDCFEEYEQLEKKYSKTVEHSRQLLETLEARDDEVGRLRESLSHATRGQGLAGRLIASLKQNQHRPSKSYSCNGYQNCADEAPLHLETSSTLHADNFAKHVEYLLEDTLDFVRGAAAAPSM</sequence>
<keyword evidence="1" id="KW-0175">Coiled coil</keyword>
<dbReference type="EMBL" id="JAFJZO010000034">
    <property type="protein sequence ID" value="KAG5493993.1"/>
    <property type="molecule type" value="Genomic_DNA"/>
</dbReference>
<proteinExistence type="predicted"/>
<dbReference type="Proteomes" id="UP000674318">
    <property type="component" value="Unassembled WGS sequence"/>
</dbReference>
<name>A0A836IGH7_9TRYP</name>
<accession>A0A836IGH7</accession>
<dbReference type="KEGG" id="phet:94287948"/>
<dbReference type="OrthoDB" id="272171at2759"/>
<keyword evidence="3" id="KW-1185">Reference proteome</keyword>
<evidence type="ECO:0000256" key="1">
    <source>
        <dbReference type="SAM" id="Coils"/>
    </source>
</evidence>
<evidence type="ECO:0000313" key="3">
    <source>
        <dbReference type="Proteomes" id="UP000674318"/>
    </source>
</evidence>
<organism evidence="2 3">
    <name type="scientific">Porcisia hertigi</name>
    <dbReference type="NCBI Taxonomy" id="2761500"/>
    <lineage>
        <taxon>Eukaryota</taxon>
        <taxon>Discoba</taxon>
        <taxon>Euglenozoa</taxon>
        <taxon>Kinetoplastea</taxon>
        <taxon>Metakinetoplastina</taxon>
        <taxon>Trypanosomatida</taxon>
        <taxon>Trypanosomatidae</taxon>
        <taxon>Leishmaniinae</taxon>
        <taxon>Porcisia</taxon>
    </lineage>
</organism>
<evidence type="ECO:0000313" key="2">
    <source>
        <dbReference type="EMBL" id="KAG5493993.1"/>
    </source>
</evidence>
<gene>
    <name evidence="2" type="ORF">JKF63_01826</name>
</gene>